<comment type="caution">
    <text evidence="3">The sequence shown here is derived from an EMBL/GenBank/DDBJ whole genome shotgun (WGS) entry which is preliminary data.</text>
</comment>
<dbReference type="Proteomes" id="UP000252582">
    <property type="component" value="Unassembled WGS sequence"/>
</dbReference>
<dbReference type="InterPro" id="IPR011049">
    <property type="entry name" value="Serralysin-like_metalloprot_C"/>
</dbReference>
<dbReference type="PANTHER" id="PTHR38340:SF1">
    <property type="entry name" value="S-LAYER PROTEIN"/>
    <property type="match status" value="1"/>
</dbReference>
<comment type="subcellular location">
    <subcellularLocation>
        <location evidence="1">Secreted</location>
    </subcellularLocation>
</comment>
<dbReference type="Gene3D" id="2.150.10.10">
    <property type="entry name" value="Serralysin-like metalloprotease, C-terminal"/>
    <property type="match status" value="12"/>
</dbReference>
<keyword evidence="2" id="KW-0964">Secreted</keyword>
<proteinExistence type="predicted"/>
<evidence type="ECO:0000256" key="1">
    <source>
        <dbReference type="ARBA" id="ARBA00004613"/>
    </source>
</evidence>
<accession>A0A6I7HHK9</accession>
<dbReference type="InterPro" id="IPR001343">
    <property type="entry name" value="Hemolysn_Ca-bd"/>
</dbReference>
<name>A0A6I7HHK9_9HYPH</name>
<dbReference type="EMBL" id="QPIX01000013">
    <property type="protein sequence ID" value="RCW20646.1"/>
    <property type="molecule type" value="Genomic_DNA"/>
</dbReference>
<dbReference type="Pfam" id="PF00353">
    <property type="entry name" value="HemolysinCabind"/>
    <property type="match status" value="13"/>
</dbReference>
<keyword evidence="4" id="KW-1185">Reference proteome</keyword>
<dbReference type="InterPro" id="IPR050557">
    <property type="entry name" value="RTX_toxin/Mannuronan_C5-epim"/>
</dbReference>
<dbReference type="PANTHER" id="PTHR38340">
    <property type="entry name" value="S-LAYER PROTEIN"/>
    <property type="match status" value="1"/>
</dbReference>
<reference evidence="3 4" key="1">
    <citation type="submission" date="2018-07" db="EMBL/GenBank/DDBJ databases">
        <title>Genomic Encyclopedia of Type Strains, Phase IV (KMG-IV): sequencing the most valuable type-strain genomes for metagenomic binning, comparative biology and taxonomic classification.</title>
        <authorList>
            <person name="Goeker M."/>
        </authorList>
    </citation>
    <scope>NUCLEOTIDE SEQUENCE [LARGE SCALE GENOMIC DNA]</scope>
    <source>
        <strain evidence="3 4">DSM 25528</strain>
    </source>
</reference>
<dbReference type="SUPFAM" id="SSF51120">
    <property type="entry name" value="beta-Roll"/>
    <property type="match status" value="11"/>
</dbReference>
<dbReference type="PROSITE" id="PS00330">
    <property type="entry name" value="HEMOLYSIN_CALCIUM"/>
    <property type="match status" value="11"/>
</dbReference>
<dbReference type="PRINTS" id="PR00313">
    <property type="entry name" value="CABNDNGRPT"/>
</dbReference>
<dbReference type="GO" id="GO:0005576">
    <property type="term" value="C:extracellular region"/>
    <property type="evidence" value="ECO:0007669"/>
    <property type="project" value="UniProtKB-SubCell"/>
</dbReference>
<dbReference type="InterPro" id="IPR018511">
    <property type="entry name" value="Hemolysin-typ_Ca-bd_CS"/>
</dbReference>
<gene>
    <name evidence="3" type="ORF">DFR48_113100</name>
</gene>
<evidence type="ECO:0000313" key="4">
    <source>
        <dbReference type="Proteomes" id="UP000252582"/>
    </source>
</evidence>
<organism evidence="3 4">
    <name type="scientific">Ciceribacter lividus</name>
    <dbReference type="NCBI Taxonomy" id="1197950"/>
    <lineage>
        <taxon>Bacteria</taxon>
        <taxon>Pseudomonadati</taxon>
        <taxon>Pseudomonadota</taxon>
        <taxon>Alphaproteobacteria</taxon>
        <taxon>Hyphomicrobiales</taxon>
        <taxon>Rhizobiaceae</taxon>
        <taxon>Ciceribacter</taxon>
    </lineage>
</organism>
<dbReference type="GO" id="GO:0005509">
    <property type="term" value="F:calcium ion binding"/>
    <property type="evidence" value="ECO:0007669"/>
    <property type="project" value="InterPro"/>
</dbReference>
<feature type="non-terminal residue" evidence="3">
    <location>
        <position position="1"/>
    </location>
</feature>
<evidence type="ECO:0000313" key="3">
    <source>
        <dbReference type="EMBL" id="RCW20646.1"/>
    </source>
</evidence>
<sequence length="1726" mass="170735">TGVYTGDAAGDTYISIERIAGTQYDDTFVSGSETVYFIGGNGLDTVDYSTSEAAVNVNLVTGTGTGGDAQGDQFYQIERVVGSDYGDTLTSSASDSRLEGGAGDDVYVIGNQGATITEAAGGGDDEIRTSLTTYSMANYANVERLTYTGTIGTTLTGNAGNNVITGGNGGDTISSGAGDDALYGGNGNDTLIGGAGADVLDGGDGTDTASYSNATEAVTVNLKTGVYTGDAAGDTFISIERISGTQYNDTFVSGSETVYFIGGNGLDTVDYSTSEAAVNVNLVTGTGTGGDAQGDQFNQIERVVGSAFGDTLTSSTTGHILDGGAGNDVYVIGNQGVTITEAAGGGDDEIRTSLTTYSMANYANVERLTYTGTLGATLTGNAGDNVITGGNGNDTLIGGAGADVLDGGDGTDTASYSNATSAVTINLKTGVYTGDAAGDTYISIERIAGTQYDDTFVSGSETVYFIGGNGLDTVDYSTSGAAVNVNLVTGTGTGGDAQGDQFNQIERVVGSDYDDTLTSSTVGHSLLGGEGNDIYVVGNAGVTVTEAAGAGVDEVRTVLTTYTLGDNLDNLTYTGGANFAGNGNDLANVITSQGGKDTLYGFAGNDTFIGGDAGDLIYGGDGSDTSSYYNSDDAVFIDLQAATATGGYAQGDVLNSIENLVGSSFDDTLAGNADANRLYGLSGIDTISGGAGNDWIDGGAGADVISGGDGIDTLSYGTSSGAVSVNLISGVHTGADAAGDTFSGIEIIVGSNYGDTFVADGTTSIYGGEGDDTYIVDVAGGVIVEELDGGIDTVRTSLSSFTVQENIEGVVFTGTGSFTAIGNSANNHLAGGIGDDVLSGGLGDDVLVGGVGSDTLDGGDGNDTADYSSSAAGVSVSLVGGIGVGGDAAGDTLISIETVIGSAFDDTLTSTMVGTTLQGGSGNDTYVVNDQGVTILEGAGQGDDEIRTTSTNYSIAGNVNIERLTYIGGGNSVLTGNSANNTITGGAGDDILIGGGGADSLVGGAGTDVASYVTATAGVTINLNTGIHTGDAAGDTFDGIEVFNGTNYNDTFFATSGLDIFNGGAGTDSINYSLSDAAVNVNLTANVHSGGYASGDSLVGVERVIGSVFADTLASSTAGHALIGGAGNDVYVVGSQSVTVTESAGGGDDEIQTGLAIFTMASFANVERLTYTGTANATLTGNSGDNIILGGAANDTLRGGAGADTLVGGGGIDTASYSNATAAVTIDLKTGQHSGDAAGDSFDSIEAFIGSSYNDTFVASSGTDVLNGGAGTLDTVDYSLSDSAVSVNLNVVMQSGGDAEGDSLTNFERVVGSAFSDTLSSSTSSHNLVGGMGNDVYIIENQGVVVSENVGEGDDEVRTSLSSFSIGGYANVERLSYTGAADAILVGNSGDNVISGGAGNDSIHGGLGSDHLIGGNGDDILIGGEGADVLDGGAGIDGVSYLASTAGVTVDLAVGTGSGGDAEGDSLISVDFAIGSNFDDVLTANVVGSLLEGSDGNDTVYGAGGADTIYGGSGSGLVAGGDLSPVDQADTLFGGDGNDLIYASGSSGNVASLNGNDSGTLIYGDGGDDTVYATNSTVYGGTGNDTILLVGGIAHGDAGDDTLTGLGTGFQLFGGGGADSFHLNGVMGFVDGGEDGDVYYVDTSLQSTVSDTGNSGTDYIYLKTIADISALQYARDGDDLVISTVDDFSDGLAESGVRVLDWYNGASNIEWFVTADSSTISGSYFA</sequence>
<protein>
    <submittedName>
        <fullName evidence="3">Hemolysin type calcium-binding protein</fullName>
    </submittedName>
</protein>
<evidence type="ECO:0000256" key="2">
    <source>
        <dbReference type="ARBA" id="ARBA00022525"/>
    </source>
</evidence>